<dbReference type="Proteomes" id="UP000584867">
    <property type="component" value="Unassembled WGS sequence"/>
</dbReference>
<sequence>MYLLLPFLFWLAGQRLPEPRYIATVCPATKPRYELQQELSNLGCIKVKKSGQGKVKTLYVIQNKWFNAELLALRAAPGTKNEPNFKSLGLSFAIDNLNKRISN</sequence>
<protein>
    <submittedName>
        <fullName evidence="1">Uncharacterized protein</fullName>
    </submittedName>
</protein>
<dbReference type="AlphaFoldDB" id="A0A7W7ZTN8"/>
<evidence type="ECO:0000313" key="2">
    <source>
        <dbReference type="Proteomes" id="UP000584867"/>
    </source>
</evidence>
<accession>A0A7W7ZTN8</accession>
<name>A0A7W7ZTN8_9BACT</name>
<comment type="caution">
    <text evidence="1">The sequence shown here is derived from an EMBL/GenBank/DDBJ whole genome shotgun (WGS) entry which is preliminary data.</text>
</comment>
<organism evidence="1 2">
    <name type="scientific">Granulicella mallensis</name>
    <dbReference type="NCBI Taxonomy" id="940614"/>
    <lineage>
        <taxon>Bacteria</taxon>
        <taxon>Pseudomonadati</taxon>
        <taxon>Acidobacteriota</taxon>
        <taxon>Terriglobia</taxon>
        <taxon>Terriglobales</taxon>
        <taxon>Acidobacteriaceae</taxon>
        <taxon>Granulicella</taxon>
    </lineage>
</organism>
<proteinExistence type="predicted"/>
<evidence type="ECO:0000313" key="1">
    <source>
        <dbReference type="EMBL" id="MBB5065947.1"/>
    </source>
</evidence>
<reference evidence="1 2" key="1">
    <citation type="submission" date="2020-08" db="EMBL/GenBank/DDBJ databases">
        <title>Genomic Encyclopedia of Type Strains, Phase IV (KMG-V): Genome sequencing to study the core and pangenomes of soil and plant-associated prokaryotes.</title>
        <authorList>
            <person name="Whitman W."/>
        </authorList>
    </citation>
    <scope>NUCLEOTIDE SEQUENCE [LARGE SCALE GENOMIC DNA]</scope>
    <source>
        <strain evidence="1 2">X5P3</strain>
    </source>
</reference>
<dbReference type="EMBL" id="JACHIO010000021">
    <property type="protein sequence ID" value="MBB5065947.1"/>
    <property type="molecule type" value="Genomic_DNA"/>
</dbReference>
<gene>
    <name evidence="1" type="ORF">HDF15_004317</name>
</gene>